<accession>A0A645GY75</accession>
<evidence type="ECO:0000256" key="5">
    <source>
        <dbReference type="ARBA" id="ARBA00047754"/>
    </source>
</evidence>
<evidence type="ECO:0000313" key="7">
    <source>
        <dbReference type="EMBL" id="MPN30689.1"/>
    </source>
</evidence>
<dbReference type="GO" id="GO:0004748">
    <property type="term" value="F:ribonucleoside-diphosphate reductase activity, thioredoxin disulfide as acceptor"/>
    <property type="evidence" value="ECO:0007669"/>
    <property type="project" value="UniProtKB-EC"/>
</dbReference>
<dbReference type="GO" id="GO:0000166">
    <property type="term" value="F:nucleotide binding"/>
    <property type="evidence" value="ECO:0007669"/>
    <property type="project" value="UniProtKB-KW"/>
</dbReference>
<dbReference type="InterPro" id="IPR024434">
    <property type="entry name" value="TSCPD_dom"/>
</dbReference>
<feature type="domain" description="TSCPD" evidence="6">
    <location>
        <begin position="5"/>
        <end position="81"/>
    </location>
</feature>
<keyword evidence="4" id="KW-0547">Nucleotide-binding</keyword>
<dbReference type="EMBL" id="VSSQ01081903">
    <property type="protein sequence ID" value="MPN30689.1"/>
    <property type="molecule type" value="Genomic_DNA"/>
</dbReference>
<keyword evidence="3" id="KW-0237">DNA synthesis</keyword>
<evidence type="ECO:0000256" key="2">
    <source>
        <dbReference type="ARBA" id="ARBA00012274"/>
    </source>
</evidence>
<evidence type="ECO:0000256" key="4">
    <source>
        <dbReference type="ARBA" id="ARBA00022741"/>
    </source>
</evidence>
<comment type="similarity">
    <text evidence="1">Belongs to the ribonucleoside diphosphate reductase class-2 family.</text>
</comment>
<name>A0A645GY75_9ZZZZ</name>
<evidence type="ECO:0000256" key="3">
    <source>
        <dbReference type="ARBA" id="ARBA00022634"/>
    </source>
</evidence>
<dbReference type="InterPro" id="IPR023806">
    <property type="entry name" value="CHP03905"/>
</dbReference>
<dbReference type="Pfam" id="PF12637">
    <property type="entry name" value="TSCPD"/>
    <property type="match status" value="1"/>
</dbReference>
<reference evidence="7" key="1">
    <citation type="submission" date="2019-08" db="EMBL/GenBank/DDBJ databases">
        <authorList>
            <person name="Kucharzyk K."/>
            <person name="Murdoch R.W."/>
            <person name="Higgins S."/>
            <person name="Loffler F."/>
        </authorList>
    </citation>
    <scope>NUCLEOTIDE SEQUENCE</scope>
</reference>
<proteinExistence type="inferred from homology"/>
<comment type="caution">
    <text evidence="7">The sequence shown here is derived from an EMBL/GenBank/DDBJ whole genome shotgun (WGS) entry which is preliminary data.</text>
</comment>
<dbReference type="NCBIfam" id="TIGR03905">
    <property type="entry name" value="TIGR03905_4_Cys"/>
    <property type="match status" value="1"/>
</dbReference>
<sequence>MNYEFAPRGVCSKKIFLELSDDGIIKKIDFVGGCQGNLSGISKLVIGMKAAEVIDRLKGTTCGFKNTSCPDQLSCALQEALNKK</sequence>
<evidence type="ECO:0000259" key="6">
    <source>
        <dbReference type="Pfam" id="PF12637"/>
    </source>
</evidence>
<dbReference type="GO" id="GO:0071897">
    <property type="term" value="P:DNA biosynthetic process"/>
    <property type="evidence" value="ECO:0007669"/>
    <property type="project" value="UniProtKB-KW"/>
</dbReference>
<dbReference type="AlphaFoldDB" id="A0A645GY75"/>
<evidence type="ECO:0000256" key="1">
    <source>
        <dbReference type="ARBA" id="ARBA00007405"/>
    </source>
</evidence>
<comment type="catalytic activity">
    <reaction evidence="5">
        <text>a 2'-deoxyribonucleoside 5'-diphosphate + [thioredoxin]-disulfide + H2O = a ribonucleoside 5'-diphosphate + [thioredoxin]-dithiol</text>
        <dbReference type="Rhea" id="RHEA:23252"/>
        <dbReference type="Rhea" id="RHEA-COMP:10698"/>
        <dbReference type="Rhea" id="RHEA-COMP:10700"/>
        <dbReference type="ChEBI" id="CHEBI:15377"/>
        <dbReference type="ChEBI" id="CHEBI:29950"/>
        <dbReference type="ChEBI" id="CHEBI:50058"/>
        <dbReference type="ChEBI" id="CHEBI:57930"/>
        <dbReference type="ChEBI" id="CHEBI:73316"/>
        <dbReference type="EC" id="1.17.4.1"/>
    </reaction>
</comment>
<gene>
    <name evidence="7" type="ORF">SDC9_178160</name>
</gene>
<dbReference type="EC" id="1.17.4.1" evidence="2"/>
<organism evidence="7">
    <name type="scientific">bioreactor metagenome</name>
    <dbReference type="NCBI Taxonomy" id="1076179"/>
    <lineage>
        <taxon>unclassified sequences</taxon>
        <taxon>metagenomes</taxon>
        <taxon>ecological metagenomes</taxon>
    </lineage>
</organism>
<protein>
    <recommendedName>
        <fullName evidence="2">ribonucleoside-diphosphate reductase</fullName>
        <ecNumber evidence="2">1.17.4.1</ecNumber>
    </recommendedName>
</protein>